<name>A0AA35SB95_GEOBA</name>
<comment type="caution">
    <text evidence="2">The sequence shown here is derived from an EMBL/GenBank/DDBJ whole genome shotgun (WGS) entry which is preliminary data.</text>
</comment>
<dbReference type="Proteomes" id="UP001174909">
    <property type="component" value="Unassembled WGS sequence"/>
</dbReference>
<keyword evidence="1" id="KW-0472">Membrane</keyword>
<gene>
    <name evidence="2" type="ORF">GBAR_LOCUS15222</name>
</gene>
<sequence length="315" mass="35111">MDREQLTQDLPVGGQAVIEGVMMRVPGKIVTAVRAADHRIVVREEAYDPLAQRYRLLGLPVLRGALSFFEMMLIGLKALNFSADVASQKEGQVEQREEGWREQLALWATMVFSVGLGVGLFFFLPLLAAQLFGLQENALEFNLVAGAVRATLLILYLWAISQWREIQRVFQYHGAEHKSIFTVEAGAELTVAAARGFGRLHPRCGTSFMLIVVLFAILIFAVVDSLFPLVFGHTQSLLERFATHFAVLPFIAGTSFELLKFSGKKRNAPLVRLLSAPGLWLQRITTREPDDDQLEVALFALRRALNEEVEANPSC</sequence>
<keyword evidence="3" id="KW-1185">Reference proteome</keyword>
<dbReference type="Pfam" id="PF07136">
    <property type="entry name" value="DUF1385"/>
    <property type="match status" value="1"/>
</dbReference>
<organism evidence="2 3">
    <name type="scientific">Geodia barretti</name>
    <name type="common">Barrett's horny sponge</name>
    <dbReference type="NCBI Taxonomy" id="519541"/>
    <lineage>
        <taxon>Eukaryota</taxon>
        <taxon>Metazoa</taxon>
        <taxon>Porifera</taxon>
        <taxon>Demospongiae</taxon>
        <taxon>Heteroscleromorpha</taxon>
        <taxon>Tetractinellida</taxon>
        <taxon>Astrophorina</taxon>
        <taxon>Geodiidae</taxon>
        <taxon>Geodia</taxon>
    </lineage>
</organism>
<feature type="transmembrane region" description="Helical" evidence="1">
    <location>
        <begin position="141"/>
        <end position="160"/>
    </location>
</feature>
<feature type="transmembrane region" description="Helical" evidence="1">
    <location>
        <begin position="241"/>
        <end position="259"/>
    </location>
</feature>
<accession>A0AA35SB95</accession>
<feature type="transmembrane region" description="Helical" evidence="1">
    <location>
        <begin position="208"/>
        <end position="229"/>
    </location>
</feature>
<reference evidence="2" key="1">
    <citation type="submission" date="2023-03" db="EMBL/GenBank/DDBJ databases">
        <authorList>
            <person name="Steffen K."/>
            <person name="Cardenas P."/>
        </authorList>
    </citation>
    <scope>NUCLEOTIDE SEQUENCE</scope>
</reference>
<dbReference type="PANTHER" id="PTHR42867">
    <property type="entry name" value="MEMBRANE PROTEIN-RELATED"/>
    <property type="match status" value="1"/>
</dbReference>
<feature type="transmembrane region" description="Helical" evidence="1">
    <location>
        <begin position="104"/>
        <end position="129"/>
    </location>
</feature>
<dbReference type="InterPro" id="IPR010787">
    <property type="entry name" value="DUF1385"/>
</dbReference>
<protein>
    <submittedName>
        <fullName evidence="2">Uncharacterized protein YqhQ</fullName>
    </submittedName>
</protein>
<dbReference type="PANTHER" id="PTHR42867:SF1">
    <property type="entry name" value="MEMBRANE PROTEIN-RELATED"/>
    <property type="match status" value="1"/>
</dbReference>
<keyword evidence="1" id="KW-1133">Transmembrane helix</keyword>
<evidence type="ECO:0000313" key="2">
    <source>
        <dbReference type="EMBL" id="CAI8026504.1"/>
    </source>
</evidence>
<keyword evidence="1" id="KW-0812">Transmembrane</keyword>
<proteinExistence type="predicted"/>
<evidence type="ECO:0000256" key="1">
    <source>
        <dbReference type="SAM" id="Phobius"/>
    </source>
</evidence>
<dbReference type="AlphaFoldDB" id="A0AA35SB95"/>
<dbReference type="EMBL" id="CASHTH010002215">
    <property type="protein sequence ID" value="CAI8026504.1"/>
    <property type="molecule type" value="Genomic_DNA"/>
</dbReference>
<evidence type="ECO:0000313" key="3">
    <source>
        <dbReference type="Proteomes" id="UP001174909"/>
    </source>
</evidence>